<evidence type="ECO:0000259" key="10">
    <source>
        <dbReference type="PROSITE" id="PS50835"/>
    </source>
</evidence>
<dbReference type="InterPro" id="IPR005829">
    <property type="entry name" value="Sugar_transporter_CS"/>
</dbReference>
<feature type="transmembrane region" description="Helical" evidence="9">
    <location>
        <begin position="386"/>
        <end position="405"/>
    </location>
</feature>
<keyword evidence="4" id="KW-1003">Cell membrane</keyword>
<keyword evidence="5 9" id="KW-0812">Transmembrane</keyword>
<dbReference type="PROSITE" id="PS50850">
    <property type="entry name" value="MFS"/>
    <property type="match status" value="1"/>
</dbReference>
<feature type="transmembrane region" description="Helical" evidence="9">
    <location>
        <begin position="108"/>
        <end position="132"/>
    </location>
</feature>
<dbReference type="PRINTS" id="PR01035">
    <property type="entry name" value="TCRTETA"/>
</dbReference>
<comment type="subcellular location">
    <subcellularLocation>
        <location evidence="1">Cell membrane</location>
        <topology evidence="1">Multi-pass membrane protein</topology>
    </subcellularLocation>
</comment>
<evidence type="ECO:0000256" key="7">
    <source>
        <dbReference type="ARBA" id="ARBA00023136"/>
    </source>
</evidence>
<evidence type="ECO:0000313" key="13">
    <source>
        <dbReference type="Proteomes" id="UP000749311"/>
    </source>
</evidence>
<comment type="similarity">
    <text evidence="2">Belongs to the major facilitator superfamily. TCR/Tet family.</text>
</comment>
<name>A0ABX0SB96_9ACTN</name>
<evidence type="ECO:0000256" key="3">
    <source>
        <dbReference type="ARBA" id="ARBA00022448"/>
    </source>
</evidence>
<evidence type="ECO:0000256" key="6">
    <source>
        <dbReference type="ARBA" id="ARBA00022989"/>
    </source>
</evidence>
<sequence>MTATPARHTRMSDLPASFWWLWAAELVTWIGRFVVPFMTIFLTKHVGLTAGEAGVVVSTYGIGVVLSSLVGGILADRLGRKTVLAWSLILSVAVLVAIPSVQGSLVTAAFLFVYGLFNGAAGPVIITMIGDIVPAAHRRTAYNYNYWAINLGWAVGPMLAGYLADSNFSLLFYGQALLLVASLVIVLLRVPETRTSITEGSSDVGPLSSSLEDVSAPPLRAGKGITAVLRDRVFVTFTLVMFLYSVVYNQSTTSLPLIMTAQGFASSSYGHLLTLNGLLLCLLQIPSARILGRWSRERVTAAAIALTAVGVGLQSVAGSMTVYFLTVAIWTLGELGSHAQAQSISADLARRELRGRYQGVYSLNFNLATVVGPVVGGFALDHLGARGLWIIAAGVCLVVAVILTLTSGARNQRVASLAEDDEPTPLPQDGDPAEDDVMPVEDSAEDDEPIVTPLACEVAGLTDPEPQPDWTRTAREQGASR</sequence>
<feature type="transmembrane region" description="Helical" evidence="9">
    <location>
        <begin position="170"/>
        <end position="188"/>
    </location>
</feature>
<organism evidence="12 13">
    <name type="scientific">Brooklawnia cerclae</name>
    <dbReference type="NCBI Taxonomy" id="349934"/>
    <lineage>
        <taxon>Bacteria</taxon>
        <taxon>Bacillati</taxon>
        <taxon>Actinomycetota</taxon>
        <taxon>Actinomycetes</taxon>
        <taxon>Propionibacteriales</taxon>
        <taxon>Propionibacteriaceae</taxon>
        <taxon>Brooklawnia</taxon>
    </lineage>
</organism>
<feature type="compositionally biased region" description="Acidic residues" evidence="8">
    <location>
        <begin position="431"/>
        <end position="449"/>
    </location>
</feature>
<evidence type="ECO:0000256" key="9">
    <source>
        <dbReference type="SAM" id="Phobius"/>
    </source>
</evidence>
<evidence type="ECO:0000256" key="8">
    <source>
        <dbReference type="SAM" id="MobiDB-lite"/>
    </source>
</evidence>
<proteinExistence type="inferred from homology"/>
<dbReference type="InterPro" id="IPR020846">
    <property type="entry name" value="MFS_dom"/>
</dbReference>
<evidence type="ECO:0000259" key="11">
    <source>
        <dbReference type="PROSITE" id="PS50850"/>
    </source>
</evidence>
<protein>
    <submittedName>
        <fullName evidence="12">MFS family permease</fullName>
    </submittedName>
</protein>
<keyword evidence="6 9" id="KW-1133">Transmembrane helix</keyword>
<dbReference type="EMBL" id="JAAMOZ010000001">
    <property type="protein sequence ID" value="NIH55669.1"/>
    <property type="molecule type" value="Genomic_DNA"/>
</dbReference>
<keyword evidence="3" id="KW-0813">Transport</keyword>
<dbReference type="CDD" id="cd17329">
    <property type="entry name" value="MFS_MdtH_MDR_like"/>
    <property type="match status" value="1"/>
</dbReference>
<dbReference type="InterPro" id="IPR011701">
    <property type="entry name" value="MFS"/>
</dbReference>
<dbReference type="SUPFAM" id="SSF103473">
    <property type="entry name" value="MFS general substrate transporter"/>
    <property type="match status" value="1"/>
</dbReference>
<evidence type="ECO:0000256" key="1">
    <source>
        <dbReference type="ARBA" id="ARBA00004651"/>
    </source>
</evidence>
<dbReference type="PANTHER" id="PTHR23517">
    <property type="entry name" value="RESISTANCE PROTEIN MDTM, PUTATIVE-RELATED-RELATED"/>
    <property type="match status" value="1"/>
</dbReference>
<feature type="transmembrane region" description="Helical" evidence="9">
    <location>
        <begin position="53"/>
        <end position="75"/>
    </location>
</feature>
<feature type="transmembrane region" description="Helical" evidence="9">
    <location>
        <begin position="144"/>
        <end position="164"/>
    </location>
</feature>
<feature type="domain" description="Major facilitator superfamily (MFS) profile" evidence="11">
    <location>
        <begin position="17"/>
        <end position="411"/>
    </location>
</feature>
<feature type="transmembrane region" description="Helical" evidence="9">
    <location>
        <begin position="20"/>
        <end position="41"/>
    </location>
</feature>
<dbReference type="Gene3D" id="1.20.1250.20">
    <property type="entry name" value="MFS general substrate transporter like domains"/>
    <property type="match status" value="2"/>
</dbReference>
<dbReference type="InterPro" id="IPR001958">
    <property type="entry name" value="Tet-R_TetA/multi-R_MdtG-like"/>
</dbReference>
<feature type="region of interest" description="Disordered" evidence="8">
    <location>
        <begin position="415"/>
        <end position="481"/>
    </location>
</feature>
<feature type="domain" description="Ig-like" evidence="10">
    <location>
        <begin position="432"/>
        <end position="481"/>
    </location>
</feature>
<feature type="transmembrane region" description="Helical" evidence="9">
    <location>
        <begin position="233"/>
        <end position="249"/>
    </location>
</feature>
<dbReference type="Pfam" id="PF07690">
    <property type="entry name" value="MFS_1"/>
    <property type="match status" value="1"/>
</dbReference>
<accession>A0ABX0SB96</accession>
<dbReference type="InterPro" id="IPR036259">
    <property type="entry name" value="MFS_trans_sf"/>
</dbReference>
<feature type="transmembrane region" description="Helical" evidence="9">
    <location>
        <begin position="269"/>
        <end position="287"/>
    </location>
</feature>
<dbReference type="PROSITE" id="PS00216">
    <property type="entry name" value="SUGAR_TRANSPORT_1"/>
    <property type="match status" value="1"/>
</dbReference>
<evidence type="ECO:0000256" key="2">
    <source>
        <dbReference type="ARBA" id="ARBA00007520"/>
    </source>
</evidence>
<keyword evidence="13" id="KW-1185">Reference proteome</keyword>
<evidence type="ECO:0000313" key="12">
    <source>
        <dbReference type="EMBL" id="NIH55669.1"/>
    </source>
</evidence>
<dbReference type="RefSeq" id="WP_167164200.1">
    <property type="nucleotide sequence ID" value="NZ_BAAAOO010000012.1"/>
</dbReference>
<gene>
    <name evidence="12" type="ORF">FB473_000314</name>
</gene>
<dbReference type="PROSITE" id="PS50835">
    <property type="entry name" value="IG_LIKE"/>
    <property type="match status" value="1"/>
</dbReference>
<reference evidence="12 13" key="1">
    <citation type="submission" date="2020-02" db="EMBL/GenBank/DDBJ databases">
        <title>Sequencing the genomes of 1000 actinobacteria strains.</title>
        <authorList>
            <person name="Klenk H.-P."/>
        </authorList>
    </citation>
    <scope>NUCLEOTIDE SEQUENCE [LARGE SCALE GENOMIC DNA]</scope>
    <source>
        <strain evidence="12 13">DSM 19609</strain>
    </source>
</reference>
<feature type="transmembrane region" description="Helical" evidence="9">
    <location>
        <begin position="299"/>
        <end position="316"/>
    </location>
</feature>
<dbReference type="InterPro" id="IPR050171">
    <property type="entry name" value="MFS_Transporters"/>
</dbReference>
<evidence type="ECO:0000256" key="5">
    <source>
        <dbReference type="ARBA" id="ARBA00022692"/>
    </source>
</evidence>
<dbReference type="Proteomes" id="UP000749311">
    <property type="component" value="Unassembled WGS sequence"/>
</dbReference>
<dbReference type="InterPro" id="IPR007110">
    <property type="entry name" value="Ig-like_dom"/>
</dbReference>
<dbReference type="PANTHER" id="PTHR23517:SF2">
    <property type="entry name" value="MULTIDRUG RESISTANCE PROTEIN MDTH"/>
    <property type="match status" value="1"/>
</dbReference>
<keyword evidence="7 9" id="KW-0472">Membrane</keyword>
<feature type="transmembrane region" description="Helical" evidence="9">
    <location>
        <begin position="82"/>
        <end position="102"/>
    </location>
</feature>
<comment type="caution">
    <text evidence="12">The sequence shown here is derived from an EMBL/GenBank/DDBJ whole genome shotgun (WGS) entry which is preliminary data.</text>
</comment>
<evidence type="ECO:0000256" key="4">
    <source>
        <dbReference type="ARBA" id="ARBA00022475"/>
    </source>
</evidence>